<accession>A0AAD9XTJ7</accession>
<keyword evidence="3" id="KW-0645">Protease</keyword>
<keyword evidence="8" id="KW-1185">Reference proteome</keyword>
<proteinExistence type="inferred from homology"/>
<comment type="caution">
    <text evidence="7">The sequence shown here is derived from an EMBL/GenBank/DDBJ whole genome shotgun (WGS) entry which is preliminary data.</text>
</comment>
<dbReference type="GO" id="GO:0019748">
    <property type="term" value="P:secondary metabolic process"/>
    <property type="evidence" value="ECO:0007669"/>
    <property type="project" value="TreeGrafter"/>
</dbReference>
<keyword evidence="4" id="KW-0378">Hydrolase</keyword>
<dbReference type="PANTHER" id="PTHR11802">
    <property type="entry name" value="SERINE PROTEASE FAMILY S10 SERINE CARBOXYPEPTIDASE"/>
    <property type="match status" value="1"/>
</dbReference>
<keyword evidence="6" id="KW-0812">Transmembrane</keyword>
<keyword evidence="6" id="KW-1133">Transmembrane helix</keyword>
<sequence>MAKTASSSTYIFCATLNAIVFVVLVINSNFGESKSIVKTLPGYAGKLPFRMETGYVGVGDLDELQLFYYFIESERNPVRDPLLLWLTGGPGCSGFSGLVFEVGPLTFDYETFNGSLPSLLDNPYSYTKIANMIFLDAPVGTGFSYCKTQKGWYSSDTLSTKAIYEFIQKWIMDHPKFNKNPLYITGDSYSGMIVPMVSLEIAIGNMARHYPYLHFQGYMIGNPVTDLHNDENSRVKYFHRVGLISSELYESAKQNCGQEYISPDTLNADCMNDIELIARCTLKVCDAQILEPKCSFASPKPKGLKWGSKFFDDQPLDIDFKEPQREENWCRNSNYVLSYVWANDESVQKALHIRNGTVLEWKRCNKTLAYDSDVLSVVLYHKKLIEGGYRGLVYSGDHDMLIPYTGTIYWIKTLNLTAVDNWRPWFVEGQIAGFTVKYANITSTGDGLVFATVKGGGHTAPEYKPKECLEMVDRWLSYYLL</sequence>
<dbReference type="Gene3D" id="3.40.50.1820">
    <property type="entry name" value="alpha/beta hydrolase"/>
    <property type="match status" value="1"/>
</dbReference>
<dbReference type="GO" id="GO:0006508">
    <property type="term" value="P:proteolysis"/>
    <property type="evidence" value="ECO:0007669"/>
    <property type="project" value="UniProtKB-KW"/>
</dbReference>
<dbReference type="EMBL" id="JANJYI010000001">
    <property type="protein sequence ID" value="KAK2664838.1"/>
    <property type="molecule type" value="Genomic_DNA"/>
</dbReference>
<keyword evidence="2" id="KW-0121">Carboxypeptidase</keyword>
<organism evidence="7 8">
    <name type="scientific">Dipteronia dyeriana</name>
    <dbReference type="NCBI Taxonomy" id="168575"/>
    <lineage>
        <taxon>Eukaryota</taxon>
        <taxon>Viridiplantae</taxon>
        <taxon>Streptophyta</taxon>
        <taxon>Embryophyta</taxon>
        <taxon>Tracheophyta</taxon>
        <taxon>Spermatophyta</taxon>
        <taxon>Magnoliopsida</taxon>
        <taxon>eudicotyledons</taxon>
        <taxon>Gunneridae</taxon>
        <taxon>Pentapetalae</taxon>
        <taxon>rosids</taxon>
        <taxon>malvids</taxon>
        <taxon>Sapindales</taxon>
        <taxon>Sapindaceae</taxon>
        <taxon>Hippocastanoideae</taxon>
        <taxon>Acereae</taxon>
        <taxon>Dipteronia</taxon>
    </lineage>
</organism>
<dbReference type="GO" id="GO:0016747">
    <property type="term" value="F:acyltransferase activity, transferring groups other than amino-acyl groups"/>
    <property type="evidence" value="ECO:0007669"/>
    <property type="project" value="TreeGrafter"/>
</dbReference>
<protein>
    <submittedName>
        <fullName evidence="7">Uncharacterized protein</fullName>
    </submittedName>
</protein>
<dbReference type="AlphaFoldDB" id="A0AAD9XTJ7"/>
<dbReference type="GO" id="GO:0004185">
    <property type="term" value="F:serine-type carboxypeptidase activity"/>
    <property type="evidence" value="ECO:0007669"/>
    <property type="project" value="InterPro"/>
</dbReference>
<dbReference type="Pfam" id="PF00450">
    <property type="entry name" value="Peptidase_S10"/>
    <property type="match status" value="1"/>
</dbReference>
<dbReference type="InterPro" id="IPR001563">
    <property type="entry name" value="Peptidase_S10"/>
</dbReference>
<gene>
    <name evidence="7" type="ORF">Ddye_003412</name>
</gene>
<keyword evidence="5" id="KW-0325">Glycoprotein</keyword>
<reference evidence="7" key="1">
    <citation type="journal article" date="2023" name="Plant J.">
        <title>Genome sequences and population genomics provide insights into the demographic history, inbreeding, and mutation load of two 'living fossil' tree species of Dipteronia.</title>
        <authorList>
            <person name="Feng Y."/>
            <person name="Comes H.P."/>
            <person name="Chen J."/>
            <person name="Zhu S."/>
            <person name="Lu R."/>
            <person name="Zhang X."/>
            <person name="Li P."/>
            <person name="Qiu J."/>
            <person name="Olsen K.M."/>
            <person name="Qiu Y."/>
        </authorList>
    </citation>
    <scope>NUCLEOTIDE SEQUENCE</scope>
    <source>
        <strain evidence="7">KIB01</strain>
    </source>
</reference>
<dbReference type="PROSITE" id="PS00560">
    <property type="entry name" value="CARBOXYPEPT_SER_HIS"/>
    <property type="match status" value="1"/>
</dbReference>
<evidence type="ECO:0000256" key="4">
    <source>
        <dbReference type="ARBA" id="ARBA00022801"/>
    </source>
</evidence>
<feature type="transmembrane region" description="Helical" evidence="6">
    <location>
        <begin position="7"/>
        <end position="26"/>
    </location>
</feature>
<evidence type="ECO:0000256" key="2">
    <source>
        <dbReference type="ARBA" id="ARBA00022645"/>
    </source>
</evidence>
<dbReference type="PRINTS" id="PR00724">
    <property type="entry name" value="CRBOXYPTASEC"/>
</dbReference>
<dbReference type="PANTHER" id="PTHR11802:SF310">
    <property type="entry name" value="SERINE CARBOXYPEPTIDASE-LIKE 18"/>
    <property type="match status" value="1"/>
</dbReference>
<dbReference type="SUPFAM" id="SSF53474">
    <property type="entry name" value="alpha/beta-Hydrolases"/>
    <property type="match status" value="1"/>
</dbReference>
<evidence type="ECO:0000313" key="8">
    <source>
        <dbReference type="Proteomes" id="UP001280121"/>
    </source>
</evidence>
<evidence type="ECO:0000256" key="5">
    <source>
        <dbReference type="ARBA" id="ARBA00023180"/>
    </source>
</evidence>
<dbReference type="Proteomes" id="UP001280121">
    <property type="component" value="Unassembled WGS sequence"/>
</dbReference>
<name>A0AAD9XTJ7_9ROSI</name>
<evidence type="ECO:0000256" key="3">
    <source>
        <dbReference type="ARBA" id="ARBA00022670"/>
    </source>
</evidence>
<dbReference type="FunFam" id="3.40.50.1820:FF:000072">
    <property type="entry name" value="Serine carboxypeptidase-like 19"/>
    <property type="match status" value="1"/>
</dbReference>
<evidence type="ECO:0000256" key="6">
    <source>
        <dbReference type="SAM" id="Phobius"/>
    </source>
</evidence>
<keyword evidence="6" id="KW-0472">Membrane</keyword>
<comment type="similarity">
    <text evidence="1">Belongs to the peptidase S10 family.</text>
</comment>
<evidence type="ECO:0000313" key="7">
    <source>
        <dbReference type="EMBL" id="KAK2664838.1"/>
    </source>
</evidence>
<dbReference type="InterPro" id="IPR033124">
    <property type="entry name" value="Ser_caboxypep_his_AS"/>
</dbReference>
<dbReference type="InterPro" id="IPR029058">
    <property type="entry name" value="AB_hydrolase_fold"/>
</dbReference>
<evidence type="ECO:0000256" key="1">
    <source>
        <dbReference type="ARBA" id="ARBA00009431"/>
    </source>
</evidence>